<dbReference type="InterPro" id="IPR058061">
    <property type="entry name" value="SCO4848-like"/>
</dbReference>
<dbReference type="NCBIfam" id="NF046117">
    <property type="entry name" value="SCO4848_fam"/>
    <property type="match status" value="1"/>
</dbReference>
<dbReference type="Pfam" id="PF26606">
    <property type="entry name" value="SCO4848"/>
    <property type="match status" value="1"/>
</dbReference>
<sequence>MRLSRGWSLFLIGVGVWTWLIWPRFALAIWDDPRAWSTGVSGDGSPTSFLWVHALLIGASLAIGTTVGVLGIKGVLAARREP</sequence>
<keyword evidence="3" id="KW-1185">Reference proteome</keyword>
<feature type="transmembrane region" description="Helical" evidence="1">
    <location>
        <begin position="50"/>
        <end position="72"/>
    </location>
</feature>
<dbReference type="RefSeq" id="WP_376809116.1">
    <property type="nucleotide sequence ID" value="NZ_JBHTAC010000037.1"/>
</dbReference>
<keyword evidence="1" id="KW-1133">Transmembrane helix</keyword>
<proteinExistence type="predicted"/>
<dbReference type="EMBL" id="JBHTAC010000037">
    <property type="protein sequence ID" value="MFC7246271.1"/>
    <property type="molecule type" value="Genomic_DNA"/>
</dbReference>
<gene>
    <name evidence="2" type="ORF">ACFQO7_27665</name>
</gene>
<accession>A0ABW2H211</accession>
<feature type="transmembrane region" description="Helical" evidence="1">
    <location>
        <begin position="7"/>
        <end position="30"/>
    </location>
</feature>
<evidence type="ECO:0000313" key="2">
    <source>
        <dbReference type="EMBL" id="MFC7246271.1"/>
    </source>
</evidence>
<keyword evidence="1" id="KW-0472">Membrane</keyword>
<organism evidence="2 3">
    <name type="scientific">Catellatospora aurea</name>
    <dbReference type="NCBI Taxonomy" id="1337874"/>
    <lineage>
        <taxon>Bacteria</taxon>
        <taxon>Bacillati</taxon>
        <taxon>Actinomycetota</taxon>
        <taxon>Actinomycetes</taxon>
        <taxon>Micromonosporales</taxon>
        <taxon>Micromonosporaceae</taxon>
        <taxon>Catellatospora</taxon>
    </lineage>
</organism>
<comment type="caution">
    <text evidence="2">The sequence shown here is derived from an EMBL/GenBank/DDBJ whole genome shotgun (WGS) entry which is preliminary data.</text>
</comment>
<dbReference type="Proteomes" id="UP001596392">
    <property type="component" value="Unassembled WGS sequence"/>
</dbReference>
<evidence type="ECO:0000256" key="1">
    <source>
        <dbReference type="SAM" id="Phobius"/>
    </source>
</evidence>
<keyword evidence="1" id="KW-0812">Transmembrane</keyword>
<name>A0ABW2H211_9ACTN</name>
<protein>
    <submittedName>
        <fullName evidence="2">SCO4848 family membrane protein</fullName>
    </submittedName>
</protein>
<reference evidence="3" key="1">
    <citation type="journal article" date="2019" name="Int. J. Syst. Evol. Microbiol.">
        <title>The Global Catalogue of Microorganisms (GCM) 10K type strain sequencing project: providing services to taxonomists for standard genome sequencing and annotation.</title>
        <authorList>
            <consortium name="The Broad Institute Genomics Platform"/>
            <consortium name="The Broad Institute Genome Sequencing Center for Infectious Disease"/>
            <person name="Wu L."/>
            <person name="Ma J."/>
        </authorList>
    </citation>
    <scope>NUCLEOTIDE SEQUENCE [LARGE SCALE GENOMIC DNA]</scope>
    <source>
        <strain evidence="3">CGMCC 1.9106</strain>
    </source>
</reference>
<evidence type="ECO:0000313" key="3">
    <source>
        <dbReference type="Proteomes" id="UP001596392"/>
    </source>
</evidence>